<feature type="compositionally biased region" description="Low complexity" evidence="2">
    <location>
        <begin position="89"/>
        <end position="101"/>
    </location>
</feature>
<dbReference type="GO" id="GO:0008270">
    <property type="term" value="F:zinc ion binding"/>
    <property type="evidence" value="ECO:0007669"/>
    <property type="project" value="UniProtKB-KW"/>
</dbReference>
<organism evidence="4 5">
    <name type="scientific">Gracilariopsis chorda</name>
    <dbReference type="NCBI Taxonomy" id="448386"/>
    <lineage>
        <taxon>Eukaryota</taxon>
        <taxon>Rhodophyta</taxon>
        <taxon>Florideophyceae</taxon>
        <taxon>Rhodymeniophycidae</taxon>
        <taxon>Gracilariales</taxon>
        <taxon>Gracilariaceae</taxon>
        <taxon>Gracilariopsis</taxon>
    </lineage>
</organism>
<dbReference type="Gene3D" id="3.30.160.60">
    <property type="entry name" value="Classic Zinc Finger"/>
    <property type="match status" value="1"/>
</dbReference>
<keyword evidence="5" id="KW-1185">Reference proteome</keyword>
<dbReference type="PROSITE" id="PS00028">
    <property type="entry name" value="ZINC_FINGER_C2H2_1"/>
    <property type="match status" value="1"/>
</dbReference>
<evidence type="ECO:0000313" key="4">
    <source>
        <dbReference type="EMBL" id="PXF43934.1"/>
    </source>
</evidence>
<evidence type="ECO:0000256" key="2">
    <source>
        <dbReference type="SAM" id="MobiDB-lite"/>
    </source>
</evidence>
<reference evidence="4 5" key="1">
    <citation type="journal article" date="2018" name="Mol. Biol. Evol.">
        <title>Analysis of the draft genome of the red seaweed Gracilariopsis chorda provides insights into genome size evolution in Rhodophyta.</title>
        <authorList>
            <person name="Lee J."/>
            <person name="Yang E.C."/>
            <person name="Graf L."/>
            <person name="Yang J.H."/>
            <person name="Qiu H."/>
            <person name="Zel Zion U."/>
            <person name="Chan C.X."/>
            <person name="Stephens T.G."/>
            <person name="Weber A.P.M."/>
            <person name="Boo G.H."/>
            <person name="Boo S.M."/>
            <person name="Kim K.M."/>
            <person name="Shin Y."/>
            <person name="Jung M."/>
            <person name="Lee S.J."/>
            <person name="Yim H.S."/>
            <person name="Lee J.H."/>
            <person name="Bhattacharya D."/>
            <person name="Yoon H.S."/>
        </authorList>
    </citation>
    <scope>NUCLEOTIDE SEQUENCE [LARGE SCALE GENOMIC DNA]</scope>
    <source>
        <strain evidence="4 5">SKKU-2015</strain>
        <tissue evidence="4">Whole body</tissue>
    </source>
</reference>
<dbReference type="Proteomes" id="UP000247409">
    <property type="component" value="Unassembled WGS sequence"/>
</dbReference>
<evidence type="ECO:0000259" key="3">
    <source>
        <dbReference type="PROSITE" id="PS50157"/>
    </source>
</evidence>
<feature type="domain" description="C2H2-type" evidence="3">
    <location>
        <begin position="121"/>
        <end position="149"/>
    </location>
</feature>
<dbReference type="InterPro" id="IPR013087">
    <property type="entry name" value="Znf_C2H2_type"/>
</dbReference>
<proteinExistence type="predicted"/>
<evidence type="ECO:0000256" key="1">
    <source>
        <dbReference type="PROSITE-ProRule" id="PRU00042"/>
    </source>
</evidence>
<dbReference type="STRING" id="448386.A0A2V3IPE2"/>
<dbReference type="PROSITE" id="PS50157">
    <property type="entry name" value="ZINC_FINGER_C2H2_2"/>
    <property type="match status" value="1"/>
</dbReference>
<dbReference type="EMBL" id="NBIV01000107">
    <property type="protein sequence ID" value="PXF43934.1"/>
    <property type="molecule type" value="Genomic_DNA"/>
</dbReference>
<accession>A0A2V3IPE2</accession>
<name>A0A2V3IPE2_9FLOR</name>
<dbReference type="OrthoDB" id="6508526at2759"/>
<protein>
    <submittedName>
        <fullName evidence="4">PR domain zinc finger protein 16</fullName>
    </submittedName>
</protein>
<feature type="compositionally biased region" description="Basic and acidic residues" evidence="2">
    <location>
        <begin position="27"/>
        <end position="36"/>
    </location>
</feature>
<evidence type="ECO:0000313" key="5">
    <source>
        <dbReference type="Proteomes" id="UP000247409"/>
    </source>
</evidence>
<feature type="region of interest" description="Disordered" evidence="2">
    <location>
        <begin position="1"/>
        <end position="195"/>
    </location>
</feature>
<feature type="compositionally biased region" description="Basic and acidic residues" evidence="2">
    <location>
        <begin position="138"/>
        <end position="164"/>
    </location>
</feature>
<keyword evidence="1" id="KW-0479">Metal-binding</keyword>
<keyword evidence="1" id="KW-0862">Zinc</keyword>
<dbReference type="AlphaFoldDB" id="A0A2V3IPE2"/>
<dbReference type="InterPro" id="IPR036236">
    <property type="entry name" value="Znf_C2H2_sf"/>
</dbReference>
<gene>
    <name evidence="4" type="ORF">BWQ96_06303</name>
</gene>
<comment type="caution">
    <text evidence="4">The sequence shown here is derived from an EMBL/GenBank/DDBJ whole genome shotgun (WGS) entry which is preliminary data.</text>
</comment>
<dbReference type="SUPFAM" id="SSF57667">
    <property type="entry name" value="beta-beta-alpha zinc fingers"/>
    <property type="match status" value="1"/>
</dbReference>
<keyword evidence="1" id="KW-0863">Zinc-finger</keyword>
<sequence length="195" mass="21704">MAPPKPQRAQPDRSRAAGPSSSHPRRRSLDQARAPDRPAPMEGVSTPSSRHFQSMADLGRASRSARSRAPKPSETRRQPSQPPPVTHHAAASSSLSPSPMAVDYPPDSKHSKRTKKGDRPFLCDLCPSAFESSASRNTHRDSVHNKKRDHECAVCHRKFGERSNKTKHLTSRPPHLAQLQERSRRQKGSSMSYVR</sequence>